<dbReference type="SUPFAM" id="SSF109854">
    <property type="entry name" value="DinB/YfiT-like putative metalloenzymes"/>
    <property type="match status" value="1"/>
</dbReference>
<gene>
    <name evidence="1" type="ORF">DSLASN_09340</name>
</gene>
<dbReference type="Proteomes" id="UP001320148">
    <property type="component" value="Chromosome"/>
</dbReference>
<dbReference type="EMBL" id="AP024488">
    <property type="protein sequence ID" value="BCS95302.1"/>
    <property type="molecule type" value="Genomic_DNA"/>
</dbReference>
<evidence type="ECO:0008006" key="3">
    <source>
        <dbReference type="Google" id="ProtNLM"/>
    </source>
</evidence>
<reference evidence="1 2" key="1">
    <citation type="submission" date="2021-02" db="EMBL/GenBank/DDBJ databases">
        <title>Complete genome of Desulfoluna sp. strain ASN36.</title>
        <authorList>
            <person name="Takahashi A."/>
            <person name="Kojima H."/>
            <person name="Fukui M."/>
        </authorList>
    </citation>
    <scope>NUCLEOTIDE SEQUENCE [LARGE SCALE GENOMIC DNA]</scope>
    <source>
        <strain evidence="1 2">ASN36</strain>
    </source>
</reference>
<proteinExistence type="predicted"/>
<accession>A0ABN6F1W4</accession>
<dbReference type="Gene3D" id="1.20.120.450">
    <property type="entry name" value="dinb family like domain"/>
    <property type="match status" value="1"/>
</dbReference>
<keyword evidence="2" id="KW-1185">Reference proteome</keyword>
<dbReference type="RefSeq" id="WP_236891561.1">
    <property type="nucleotide sequence ID" value="NZ_AP024488.1"/>
</dbReference>
<dbReference type="InterPro" id="IPR034660">
    <property type="entry name" value="DinB/YfiT-like"/>
</dbReference>
<organism evidence="1 2">
    <name type="scientific">Desulfoluna limicola</name>
    <dbReference type="NCBI Taxonomy" id="2810562"/>
    <lineage>
        <taxon>Bacteria</taxon>
        <taxon>Pseudomonadati</taxon>
        <taxon>Thermodesulfobacteriota</taxon>
        <taxon>Desulfobacteria</taxon>
        <taxon>Desulfobacterales</taxon>
        <taxon>Desulfolunaceae</taxon>
        <taxon>Desulfoluna</taxon>
    </lineage>
</organism>
<evidence type="ECO:0000313" key="2">
    <source>
        <dbReference type="Proteomes" id="UP001320148"/>
    </source>
</evidence>
<sequence length="152" mass="18464">MFEDVRKEIESKVEAWSSRLLELSNEVITERRNNQNRTIRQILGHLVDSAVNNHHRIVRFQYTESLDFPDYRQDNDRWIAIQNYQSEDFEQLVSFWKSYNFHMVHIMGNSDRECLNHTWHDFEGTRETLQTIVEGYLWHLSLHLKEIQDLIE</sequence>
<evidence type="ECO:0000313" key="1">
    <source>
        <dbReference type="EMBL" id="BCS95302.1"/>
    </source>
</evidence>
<name>A0ABN6F1W4_9BACT</name>
<protein>
    <recommendedName>
        <fullName evidence="3">DinB-like domain-containing protein</fullName>
    </recommendedName>
</protein>